<feature type="compositionally biased region" description="Polar residues" evidence="6">
    <location>
        <begin position="315"/>
        <end position="337"/>
    </location>
</feature>
<dbReference type="PANTHER" id="PTHR33048:SF47">
    <property type="entry name" value="INTEGRAL MEMBRANE PROTEIN-RELATED"/>
    <property type="match status" value="1"/>
</dbReference>
<keyword evidence="10" id="KW-1185">Reference proteome</keyword>
<evidence type="ECO:0000256" key="6">
    <source>
        <dbReference type="SAM" id="MobiDB-lite"/>
    </source>
</evidence>
<feature type="transmembrane region" description="Helical" evidence="7">
    <location>
        <begin position="279"/>
        <end position="297"/>
    </location>
</feature>
<evidence type="ECO:0000313" key="10">
    <source>
        <dbReference type="Proteomes" id="UP000754883"/>
    </source>
</evidence>
<name>A0A9N9XYD3_9HYPO</name>
<dbReference type="GO" id="GO:0016020">
    <property type="term" value="C:membrane"/>
    <property type="evidence" value="ECO:0007669"/>
    <property type="project" value="UniProtKB-SubCell"/>
</dbReference>
<evidence type="ECO:0000256" key="7">
    <source>
        <dbReference type="SAM" id="Phobius"/>
    </source>
</evidence>
<keyword evidence="2 7" id="KW-0812">Transmembrane</keyword>
<comment type="caution">
    <text evidence="9">The sequence shown here is derived from an EMBL/GenBank/DDBJ whole genome shotgun (WGS) entry which is preliminary data.</text>
</comment>
<evidence type="ECO:0000256" key="2">
    <source>
        <dbReference type="ARBA" id="ARBA00022692"/>
    </source>
</evidence>
<reference evidence="9 10" key="2">
    <citation type="submission" date="2021-10" db="EMBL/GenBank/DDBJ databases">
        <authorList>
            <person name="Piombo E."/>
        </authorList>
    </citation>
    <scope>NUCLEOTIDE SEQUENCE [LARGE SCALE GENOMIC DNA]</scope>
</reference>
<organism evidence="9 10">
    <name type="scientific">Clonostachys byssicola</name>
    <dbReference type="NCBI Taxonomy" id="160290"/>
    <lineage>
        <taxon>Eukaryota</taxon>
        <taxon>Fungi</taxon>
        <taxon>Dikarya</taxon>
        <taxon>Ascomycota</taxon>
        <taxon>Pezizomycotina</taxon>
        <taxon>Sordariomycetes</taxon>
        <taxon>Hypocreomycetidae</taxon>
        <taxon>Hypocreales</taxon>
        <taxon>Bionectriaceae</taxon>
        <taxon>Clonostachys</taxon>
    </lineage>
</organism>
<comment type="similarity">
    <text evidence="5">Belongs to the SAT4 family.</text>
</comment>
<evidence type="ECO:0000256" key="1">
    <source>
        <dbReference type="ARBA" id="ARBA00004141"/>
    </source>
</evidence>
<evidence type="ECO:0000313" key="9">
    <source>
        <dbReference type="EMBL" id="CAG9972526.1"/>
    </source>
</evidence>
<keyword evidence="3 7" id="KW-1133">Transmembrane helix</keyword>
<feature type="transmembrane region" description="Helical" evidence="7">
    <location>
        <begin position="202"/>
        <end position="227"/>
    </location>
</feature>
<dbReference type="Pfam" id="PF20684">
    <property type="entry name" value="Fung_rhodopsin"/>
    <property type="match status" value="1"/>
</dbReference>
<feature type="transmembrane region" description="Helical" evidence="7">
    <location>
        <begin position="239"/>
        <end position="259"/>
    </location>
</feature>
<dbReference type="OrthoDB" id="5391602at2759"/>
<feature type="compositionally biased region" description="Basic and acidic residues" evidence="6">
    <location>
        <begin position="348"/>
        <end position="358"/>
    </location>
</feature>
<dbReference type="Proteomes" id="UP000754883">
    <property type="component" value="Unassembled WGS sequence"/>
</dbReference>
<dbReference type="AlphaFoldDB" id="A0A9N9XYD3"/>
<gene>
    <name evidence="9" type="ORF">CBYS24578_00001089</name>
</gene>
<evidence type="ECO:0000256" key="3">
    <source>
        <dbReference type="ARBA" id="ARBA00022989"/>
    </source>
</evidence>
<proteinExistence type="inferred from homology"/>
<evidence type="ECO:0000256" key="5">
    <source>
        <dbReference type="ARBA" id="ARBA00038359"/>
    </source>
</evidence>
<feature type="transmembrane region" description="Helical" evidence="7">
    <location>
        <begin position="22"/>
        <end position="47"/>
    </location>
</feature>
<reference evidence="10" key="1">
    <citation type="submission" date="2019-06" db="EMBL/GenBank/DDBJ databases">
        <authorList>
            <person name="Broberg M."/>
        </authorList>
    </citation>
    <scope>NUCLEOTIDE SEQUENCE [LARGE SCALE GENOMIC DNA]</scope>
</reference>
<dbReference type="EMBL" id="CABFNO020001240">
    <property type="protein sequence ID" value="CAG9972526.1"/>
    <property type="molecule type" value="Genomic_DNA"/>
</dbReference>
<keyword evidence="4 7" id="KW-0472">Membrane</keyword>
<evidence type="ECO:0000259" key="8">
    <source>
        <dbReference type="Pfam" id="PF20684"/>
    </source>
</evidence>
<dbReference type="InterPro" id="IPR052337">
    <property type="entry name" value="SAT4-like"/>
</dbReference>
<feature type="transmembrane region" description="Helical" evidence="7">
    <location>
        <begin position="126"/>
        <end position="148"/>
    </location>
</feature>
<feature type="transmembrane region" description="Helical" evidence="7">
    <location>
        <begin position="160"/>
        <end position="182"/>
    </location>
</feature>
<dbReference type="InterPro" id="IPR049326">
    <property type="entry name" value="Rhodopsin_dom_fungi"/>
</dbReference>
<protein>
    <recommendedName>
        <fullName evidence="8">Rhodopsin domain-containing protein</fullName>
    </recommendedName>
</protein>
<accession>A0A9N9XYD3</accession>
<comment type="subcellular location">
    <subcellularLocation>
        <location evidence="1">Membrane</location>
        <topology evidence="1">Multi-pass membrane protein</topology>
    </subcellularLocation>
</comment>
<feature type="region of interest" description="Disordered" evidence="6">
    <location>
        <begin position="315"/>
        <end position="362"/>
    </location>
</feature>
<sequence>MTFPNTTGTGDAEILDSGIARLAVNAVVVASVMTALALVLTFTRFAIRIQGGWGSDDTVLAVSLIFLIVQLVCQFLLAFWAGEGWSMEDMMVYPDRITRTLQVSDQSISGRLGGSPVRLTDSSQLIVFPSFSYGIATALIKTSILLSYRRIFGHMKKVRISIWILLGLTWAWCLSNIFGMAFQCSPIRKAWIPETPGTCIDLIAFLWGNSVSNLLIDWFILAVPIGPVLKLQLPLVKKILVGGAFLCGSLACIASTIRAAHTKDFNPADLGRTVYYASIWIYIEPPMAIISCCLPFLSRVWGARAMRGVKSLTNRVTNSSKGGAKDSSTGASNNQSRFMALESSPGETSRHWDDRHQTSMDSRNIRKTTTTMVHGHDANPAMELRPYEFSVNGAQRTARTESQNSLV</sequence>
<dbReference type="PANTHER" id="PTHR33048">
    <property type="entry name" value="PTH11-LIKE INTEGRAL MEMBRANE PROTEIN (AFU_ORTHOLOGUE AFUA_5G11245)"/>
    <property type="match status" value="1"/>
</dbReference>
<feature type="transmembrane region" description="Helical" evidence="7">
    <location>
        <begin position="59"/>
        <end position="81"/>
    </location>
</feature>
<evidence type="ECO:0000256" key="4">
    <source>
        <dbReference type="ARBA" id="ARBA00023136"/>
    </source>
</evidence>
<feature type="domain" description="Rhodopsin" evidence="8">
    <location>
        <begin position="44"/>
        <end position="300"/>
    </location>
</feature>